<keyword evidence="3" id="KW-1185">Reference proteome</keyword>
<organism evidence="2 3">
    <name type="scientific">Oleoguttula mirabilis</name>
    <dbReference type="NCBI Taxonomy" id="1507867"/>
    <lineage>
        <taxon>Eukaryota</taxon>
        <taxon>Fungi</taxon>
        <taxon>Dikarya</taxon>
        <taxon>Ascomycota</taxon>
        <taxon>Pezizomycotina</taxon>
        <taxon>Dothideomycetes</taxon>
        <taxon>Dothideomycetidae</taxon>
        <taxon>Mycosphaerellales</taxon>
        <taxon>Teratosphaeriaceae</taxon>
        <taxon>Oleoguttula</taxon>
    </lineage>
</organism>
<feature type="region of interest" description="Disordered" evidence="1">
    <location>
        <begin position="218"/>
        <end position="281"/>
    </location>
</feature>
<name>A0AAV9JV50_9PEZI</name>
<proteinExistence type="predicted"/>
<comment type="caution">
    <text evidence="2">The sequence shown here is derived from an EMBL/GenBank/DDBJ whole genome shotgun (WGS) entry which is preliminary data.</text>
</comment>
<dbReference type="EMBL" id="JAVFHQ010000004">
    <property type="protein sequence ID" value="KAK4549551.1"/>
    <property type="molecule type" value="Genomic_DNA"/>
</dbReference>
<accession>A0AAV9JV50</accession>
<evidence type="ECO:0000256" key="1">
    <source>
        <dbReference type="SAM" id="MobiDB-lite"/>
    </source>
</evidence>
<evidence type="ECO:0000313" key="2">
    <source>
        <dbReference type="EMBL" id="KAK4549551.1"/>
    </source>
</evidence>
<feature type="region of interest" description="Disordered" evidence="1">
    <location>
        <begin position="162"/>
        <end position="187"/>
    </location>
</feature>
<protein>
    <submittedName>
        <fullName evidence="2">Uncharacterized protein</fullName>
    </submittedName>
</protein>
<feature type="compositionally biased region" description="Low complexity" evidence="1">
    <location>
        <begin position="178"/>
        <end position="187"/>
    </location>
</feature>
<dbReference type="AlphaFoldDB" id="A0AAV9JV50"/>
<feature type="compositionally biased region" description="Basic and acidic residues" evidence="1">
    <location>
        <begin position="236"/>
        <end position="252"/>
    </location>
</feature>
<evidence type="ECO:0000313" key="3">
    <source>
        <dbReference type="Proteomes" id="UP001324427"/>
    </source>
</evidence>
<dbReference type="Proteomes" id="UP001324427">
    <property type="component" value="Unassembled WGS sequence"/>
</dbReference>
<reference evidence="2 3" key="1">
    <citation type="submission" date="2021-11" db="EMBL/GenBank/DDBJ databases">
        <title>Black yeast isolated from Biological Soil Crust.</title>
        <authorList>
            <person name="Kurbessoian T."/>
        </authorList>
    </citation>
    <scope>NUCLEOTIDE SEQUENCE [LARGE SCALE GENOMIC DNA]</scope>
    <source>
        <strain evidence="2 3">CCFEE 5522</strain>
    </source>
</reference>
<gene>
    <name evidence="2" type="ORF">LTR36_006548</name>
</gene>
<sequence>MATPSPLLNLPAELRNHIYELIAKTRPIRVRSPPSGLSSAIGLHVSIALHPLVLAFRQTYRKFGAIQRDDVLKSAASLEAHVFHLNFHGLQTCIEELGLPSGGVTLRVINVINHMPSSVSAGLSSVHTEHIASCMAALEYAGGRRGFTFTIQTTTTVRRTVEPNATEHAGGGRDITVDPRTTTTTTTTVRRVVDPTTRQTPGTAHQARLARFEKIADEEGTLKRAAPDTAHASGGVDRRRGEAGAEHVDAETPRSPSRGALAPRSSRVSCEPYGANAAGRTASDETWARRVIGALGIAAVLALALWYQ</sequence>